<keyword evidence="2" id="KW-1185">Reference proteome</keyword>
<evidence type="ECO:0000313" key="2">
    <source>
        <dbReference type="Proteomes" id="UP001501183"/>
    </source>
</evidence>
<accession>A0ABP8PQL2</accession>
<comment type="caution">
    <text evidence="1">The sequence shown here is derived from an EMBL/GenBank/DDBJ whole genome shotgun (WGS) entry which is preliminary data.</text>
</comment>
<gene>
    <name evidence="1" type="ORF">GCM10023094_55520</name>
</gene>
<organism evidence="1 2">
    <name type="scientific">Rhodococcus olei</name>
    <dbReference type="NCBI Taxonomy" id="2161675"/>
    <lineage>
        <taxon>Bacteria</taxon>
        <taxon>Bacillati</taxon>
        <taxon>Actinomycetota</taxon>
        <taxon>Actinomycetes</taxon>
        <taxon>Mycobacteriales</taxon>
        <taxon>Nocardiaceae</taxon>
        <taxon>Rhodococcus</taxon>
    </lineage>
</organism>
<proteinExistence type="predicted"/>
<evidence type="ECO:0000313" key="1">
    <source>
        <dbReference type="EMBL" id="GAA4491193.1"/>
    </source>
</evidence>
<sequence>MRRKPDFQVQLVSALSHPGRGPYPPVHGVQVKHLGLLHDRVTDSVTQPEWLAWS</sequence>
<dbReference type="Proteomes" id="UP001501183">
    <property type="component" value="Unassembled WGS sequence"/>
</dbReference>
<reference evidence="2" key="1">
    <citation type="journal article" date="2019" name="Int. J. Syst. Evol. Microbiol.">
        <title>The Global Catalogue of Microorganisms (GCM) 10K type strain sequencing project: providing services to taxonomists for standard genome sequencing and annotation.</title>
        <authorList>
            <consortium name="The Broad Institute Genomics Platform"/>
            <consortium name="The Broad Institute Genome Sequencing Center for Infectious Disease"/>
            <person name="Wu L."/>
            <person name="Ma J."/>
        </authorList>
    </citation>
    <scope>NUCLEOTIDE SEQUENCE [LARGE SCALE GENOMIC DNA]</scope>
    <source>
        <strain evidence="2">JCM 32206</strain>
    </source>
</reference>
<dbReference type="EMBL" id="BAABFB010000082">
    <property type="protein sequence ID" value="GAA4491193.1"/>
    <property type="molecule type" value="Genomic_DNA"/>
</dbReference>
<protein>
    <submittedName>
        <fullName evidence="1">Uncharacterized protein</fullName>
    </submittedName>
</protein>
<name>A0ABP8PQL2_9NOCA</name>